<name>A0ABV0GZI5_PAENI</name>
<feature type="signal peptide" evidence="6">
    <location>
        <begin position="1"/>
        <end position="33"/>
    </location>
</feature>
<proteinExistence type="predicted"/>
<feature type="transmembrane region" description="Helical" evidence="5">
    <location>
        <begin position="468"/>
        <end position="485"/>
    </location>
</feature>
<comment type="caution">
    <text evidence="10">The sequence shown here is derived from an EMBL/GenBank/DDBJ whole genome shotgun (WGS) entry which is preliminary data.</text>
</comment>
<feature type="domain" description="SpaA-like prealbumin fold" evidence="9">
    <location>
        <begin position="335"/>
        <end position="438"/>
    </location>
</feature>
<keyword evidence="11" id="KW-1185">Reference proteome</keyword>
<keyword evidence="1" id="KW-0134">Cell wall</keyword>
<dbReference type="Gene3D" id="2.60.40.740">
    <property type="match status" value="1"/>
</dbReference>
<dbReference type="InterPro" id="IPR048052">
    <property type="entry name" value="FM1-like"/>
</dbReference>
<protein>
    <submittedName>
        <fullName evidence="10">SpaH/EbpB family LPXTG-anchored major pilin</fullName>
    </submittedName>
</protein>
<evidence type="ECO:0000259" key="8">
    <source>
        <dbReference type="Pfam" id="PF16555"/>
    </source>
</evidence>
<feature type="chain" id="PRO_5045492381" evidence="6">
    <location>
        <begin position="34"/>
        <end position="494"/>
    </location>
</feature>
<evidence type="ECO:0000256" key="6">
    <source>
        <dbReference type="SAM" id="SignalP"/>
    </source>
</evidence>
<evidence type="ECO:0000313" key="10">
    <source>
        <dbReference type="EMBL" id="MEO3943411.1"/>
    </source>
</evidence>
<keyword evidence="5" id="KW-0812">Transmembrane</keyword>
<evidence type="ECO:0000256" key="3">
    <source>
        <dbReference type="ARBA" id="ARBA00022729"/>
    </source>
</evidence>
<dbReference type="InterPro" id="IPR019931">
    <property type="entry name" value="LPXTG_anchor"/>
</dbReference>
<dbReference type="InterPro" id="IPR041033">
    <property type="entry name" value="SpaA_PFL_dom_1"/>
</dbReference>
<gene>
    <name evidence="10" type="ORF">V3C41_20255</name>
</gene>
<evidence type="ECO:0000259" key="9">
    <source>
        <dbReference type="Pfam" id="PF17802"/>
    </source>
</evidence>
<dbReference type="RefSeq" id="WP_347783491.1">
    <property type="nucleotide sequence ID" value="NZ_JBBMFV010000004.1"/>
</dbReference>
<keyword evidence="4" id="KW-0572">Peptidoglycan-anchor</keyword>
<sequence length="494" mass="50266">MSNLRSRGLWKTAAATIAGAVLAMSFSVAPASAAPLVDGTRTGSITVHKFERPATPTGLPNNGTAVDTSALTPLSGITFSIAQVNSIDLSTNAGWDAAHNLSTTFSAANPAGSIAAGGYTLGAAQSQTTDATGTAAFNTLPLGLYLVTETNYPAGVTPSAPFLISVPLTDPNNTNNWIYDVNVYPKNSVTGAEKTVTDAPAVKLGDAVDFTITGDIPNEAIIDGYKIVDVLDPKLSYVDATATLLDGTVLTEGTHYVVTFDAASNTVSVEFTAAGRAVLAAHNTTRVQLVVNTTANAVGEIENVAAVYPNAGSFTGTPGQPGGPIVTPPVVTKWGEMTLQKTDPNGTALSGASFSVYASEADAKAGTNPIAISGQTVFTVAADGTLTLSGLRYSDWANGAAVAPGDANYRTYYLVETTAPAGYELLAAPVSFVINAGSTAVGIDLQVKNVPSNSGFELPLTGGVGTNLLYAAGGLLVVGAVLLLIRSRRSADKG</sequence>
<evidence type="ECO:0000313" key="11">
    <source>
        <dbReference type="Proteomes" id="UP001448614"/>
    </source>
</evidence>
<evidence type="ECO:0000256" key="2">
    <source>
        <dbReference type="ARBA" id="ARBA00022525"/>
    </source>
</evidence>
<dbReference type="Gene3D" id="2.60.40.10">
    <property type="entry name" value="Immunoglobulins"/>
    <property type="match status" value="2"/>
</dbReference>
<dbReference type="NCBIfam" id="TIGR01167">
    <property type="entry name" value="LPXTG_anchor"/>
    <property type="match status" value="1"/>
</dbReference>
<evidence type="ECO:0000256" key="1">
    <source>
        <dbReference type="ARBA" id="ARBA00022512"/>
    </source>
</evidence>
<feature type="domain" description="Gram-positive cocci surface proteins LPxTG" evidence="7">
    <location>
        <begin position="451"/>
        <end position="491"/>
    </location>
</feature>
<evidence type="ECO:0000256" key="5">
    <source>
        <dbReference type="SAM" id="Phobius"/>
    </source>
</evidence>
<feature type="domain" description="Gram-positive pilin subunit D1 N-terminal" evidence="8">
    <location>
        <begin position="42"/>
        <end position="188"/>
    </location>
</feature>
<dbReference type="Pfam" id="PF00746">
    <property type="entry name" value="Gram_pos_anchor"/>
    <property type="match status" value="1"/>
</dbReference>
<dbReference type="InterPro" id="IPR013783">
    <property type="entry name" value="Ig-like_fold"/>
</dbReference>
<evidence type="ECO:0000259" key="7">
    <source>
        <dbReference type="Pfam" id="PF00746"/>
    </source>
</evidence>
<reference evidence="10 11" key="1">
    <citation type="journal article" date="2024" name="Appl. Microbiol. Biotechnol.">
        <title>Biosynthetic gene clusters with biotechnological applications in novel Antarctic isolates from Actinomycetota.</title>
        <authorList>
            <person name="Bruna P."/>
            <person name="Nunez-Montero K."/>
            <person name="Contreras M.J."/>
            <person name="Leal K."/>
            <person name="Garcia M."/>
            <person name="Abanto M."/>
            <person name="Barrientos L."/>
        </authorList>
    </citation>
    <scope>NUCLEOTIDE SEQUENCE [LARGE SCALE GENOMIC DNA]</scope>
    <source>
        <strain evidence="10 11">Se16.17</strain>
    </source>
</reference>
<dbReference type="Pfam" id="PF16555">
    <property type="entry name" value="GramPos_pilinD1"/>
    <property type="match status" value="1"/>
</dbReference>
<keyword evidence="3 6" id="KW-0732">Signal</keyword>
<keyword evidence="5" id="KW-1133">Transmembrane helix</keyword>
<organism evidence="10 11">
    <name type="scientific">Paenarthrobacter nicotinovorans</name>
    <name type="common">Arthrobacter nicotinovorans</name>
    <dbReference type="NCBI Taxonomy" id="29320"/>
    <lineage>
        <taxon>Bacteria</taxon>
        <taxon>Bacillati</taxon>
        <taxon>Actinomycetota</taxon>
        <taxon>Actinomycetes</taxon>
        <taxon>Micrococcales</taxon>
        <taxon>Micrococcaceae</taxon>
        <taxon>Paenarthrobacter</taxon>
    </lineage>
</organism>
<dbReference type="NCBIfam" id="TIGR04226">
    <property type="entry name" value="RrgB_K2N_iso_D2"/>
    <property type="match status" value="1"/>
</dbReference>
<dbReference type="Pfam" id="PF17802">
    <property type="entry name" value="SpaA"/>
    <property type="match status" value="1"/>
</dbReference>
<dbReference type="InterPro" id="IPR032364">
    <property type="entry name" value="GramPos_pilinD1_N"/>
</dbReference>
<dbReference type="Proteomes" id="UP001448614">
    <property type="component" value="Unassembled WGS sequence"/>
</dbReference>
<keyword evidence="5" id="KW-0472">Membrane</keyword>
<keyword evidence="2" id="KW-0964">Secreted</keyword>
<dbReference type="InterPro" id="IPR026466">
    <property type="entry name" value="Fim_isopep_form_D2_dom"/>
</dbReference>
<dbReference type="EMBL" id="JBBMFV010000004">
    <property type="protein sequence ID" value="MEO3943411.1"/>
    <property type="molecule type" value="Genomic_DNA"/>
</dbReference>
<dbReference type="NCBIfam" id="NF033902">
    <property type="entry name" value="iso_D2_wall_anc"/>
    <property type="match status" value="1"/>
</dbReference>
<accession>A0ABV0GZI5</accession>
<evidence type="ECO:0000256" key="4">
    <source>
        <dbReference type="ARBA" id="ARBA00023088"/>
    </source>
</evidence>